<keyword evidence="12" id="KW-0496">Mitochondrion</keyword>
<sequence length="124" mass="13353">MAMSLLTAFKRIKNSIYANPEDAATVRKPVVFNNETVERVRRNHLNDLENVLPFVLLGGLYLLTGRQLAPRSGTFESLPPVGSPTPSPTAGSAAAVSRALTFFVGLSVNASMAYRILSSLSQFA</sequence>
<dbReference type="STRING" id="282301.A0A267DPJ8"/>
<evidence type="ECO:0000256" key="3">
    <source>
        <dbReference type="ARBA" id="ARBA00004477"/>
    </source>
</evidence>
<keyword evidence="10" id="KW-1133">Transmembrane helix</keyword>
<dbReference type="InterPro" id="IPR023352">
    <property type="entry name" value="MAPEG-like_dom_sf"/>
</dbReference>
<comment type="similarity">
    <text evidence="4">Belongs to the MAPEG family.</text>
</comment>
<dbReference type="EC" id="2.5.1.18" evidence="5"/>
<evidence type="ECO:0000313" key="18">
    <source>
        <dbReference type="Proteomes" id="UP000215902"/>
    </source>
</evidence>
<comment type="subunit">
    <text evidence="14">Homotrimer; The trimer binds only one molecule of glutathione.</text>
</comment>
<comment type="function">
    <text evidence="1">Conjugation of reduced glutathione to a wide number of exogenous and endogenous hydrophobic electrophiles.</text>
</comment>
<evidence type="ECO:0000256" key="16">
    <source>
        <dbReference type="ARBA" id="ARBA00049385"/>
    </source>
</evidence>
<evidence type="ECO:0000256" key="2">
    <source>
        <dbReference type="ARBA" id="ARBA00004294"/>
    </source>
</evidence>
<evidence type="ECO:0000256" key="15">
    <source>
        <dbReference type="ARBA" id="ARBA00039397"/>
    </source>
</evidence>
<dbReference type="InterPro" id="IPR040162">
    <property type="entry name" value="MGST1-like"/>
</dbReference>
<dbReference type="PANTHER" id="PTHR10689:SF6">
    <property type="entry name" value="MICROSOMAL GLUTATHIONE S-TRANSFERASE 1"/>
    <property type="match status" value="1"/>
</dbReference>
<keyword evidence="18" id="KW-1185">Reference proteome</keyword>
<evidence type="ECO:0000313" key="17">
    <source>
        <dbReference type="EMBL" id="PAA50472.1"/>
    </source>
</evidence>
<dbReference type="Pfam" id="PF01124">
    <property type="entry name" value="MAPEG"/>
    <property type="match status" value="1"/>
</dbReference>
<reference evidence="17 18" key="1">
    <citation type="submission" date="2017-06" db="EMBL/GenBank/DDBJ databases">
        <title>A platform for efficient transgenesis in Macrostomum lignano, a flatworm model organism for stem cell research.</title>
        <authorList>
            <person name="Berezikov E."/>
        </authorList>
    </citation>
    <scope>NUCLEOTIDE SEQUENCE [LARGE SCALE GENOMIC DNA]</scope>
    <source>
        <strain evidence="17">DV1</strain>
        <tissue evidence="17">Whole organism</tissue>
    </source>
</reference>
<evidence type="ECO:0000256" key="4">
    <source>
        <dbReference type="ARBA" id="ARBA00010459"/>
    </source>
</evidence>
<keyword evidence="8" id="KW-1000">Mitochondrion outer membrane</keyword>
<dbReference type="Proteomes" id="UP000215902">
    <property type="component" value="Unassembled WGS sequence"/>
</dbReference>
<dbReference type="InterPro" id="IPR001129">
    <property type="entry name" value="Membr-assoc_MAPEG"/>
</dbReference>
<keyword evidence="7" id="KW-0812">Transmembrane</keyword>
<name>A0A267DPJ8_9PLAT</name>
<dbReference type="GO" id="GO:0005741">
    <property type="term" value="C:mitochondrial outer membrane"/>
    <property type="evidence" value="ECO:0007669"/>
    <property type="project" value="UniProtKB-SubCell"/>
</dbReference>
<dbReference type="PANTHER" id="PTHR10689">
    <property type="entry name" value="MICROSOMAL GLUTATHIONE S-TRANSFERASE 1"/>
    <property type="match status" value="1"/>
</dbReference>
<dbReference type="EMBL" id="NIVC01003629">
    <property type="protein sequence ID" value="PAA50472.1"/>
    <property type="molecule type" value="Genomic_DNA"/>
</dbReference>
<keyword evidence="6" id="KW-0808">Transferase</keyword>
<dbReference type="GO" id="GO:0004364">
    <property type="term" value="F:glutathione transferase activity"/>
    <property type="evidence" value="ECO:0007669"/>
    <property type="project" value="UniProtKB-EC"/>
</dbReference>
<evidence type="ECO:0000256" key="14">
    <source>
        <dbReference type="ARBA" id="ARBA00038540"/>
    </source>
</evidence>
<dbReference type="Gene3D" id="1.20.120.550">
    <property type="entry name" value="Membrane associated eicosanoid/glutathione metabolism-like domain"/>
    <property type="match status" value="1"/>
</dbReference>
<evidence type="ECO:0000256" key="5">
    <source>
        <dbReference type="ARBA" id="ARBA00012452"/>
    </source>
</evidence>
<organism evidence="17 18">
    <name type="scientific">Macrostomum lignano</name>
    <dbReference type="NCBI Taxonomy" id="282301"/>
    <lineage>
        <taxon>Eukaryota</taxon>
        <taxon>Metazoa</taxon>
        <taxon>Spiralia</taxon>
        <taxon>Lophotrochozoa</taxon>
        <taxon>Platyhelminthes</taxon>
        <taxon>Rhabditophora</taxon>
        <taxon>Macrostomorpha</taxon>
        <taxon>Macrostomida</taxon>
        <taxon>Macrostomidae</taxon>
        <taxon>Macrostomum</taxon>
    </lineage>
</organism>
<keyword evidence="13" id="KW-0472">Membrane</keyword>
<evidence type="ECO:0000256" key="8">
    <source>
        <dbReference type="ARBA" id="ARBA00022787"/>
    </source>
</evidence>
<evidence type="ECO:0000256" key="6">
    <source>
        <dbReference type="ARBA" id="ARBA00022679"/>
    </source>
</evidence>
<evidence type="ECO:0000256" key="12">
    <source>
        <dbReference type="ARBA" id="ARBA00023128"/>
    </source>
</evidence>
<keyword evidence="11" id="KW-0007">Acetylation</keyword>
<evidence type="ECO:0000256" key="7">
    <source>
        <dbReference type="ARBA" id="ARBA00022692"/>
    </source>
</evidence>
<comment type="catalytic activity">
    <reaction evidence="16">
        <text>RX + glutathione = an S-substituted glutathione + a halide anion + H(+)</text>
        <dbReference type="Rhea" id="RHEA:16437"/>
        <dbReference type="ChEBI" id="CHEBI:15378"/>
        <dbReference type="ChEBI" id="CHEBI:16042"/>
        <dbReference type="ChEBI" id="CHEBI:17792"/>
        <dbReference type="ChEBI" id="CHEBI:57925"/>
        <dbReference type="ChEBI" id="CHEBI:90779"/>
        <dbReference type="EC" id="2.5.1.18"/>
    </reaction>
    <physiologicalReaction direction="left-to-right" evidence="16">
        <dbReference type="Rhea" id="RHEA:16438"/>
    </physiologicalReaction>
</comment>
<evidence type="ECO:0000256" key="10">
    <source>
        <dbReference type="ARBA" id="ARBA00022989"/>
    </source>
</evidence>
<dbReference type="SUPFAM" id="SSF161084">
    <property type="entry name" value="MAPEG domain-like"/>
    <property type="match status" value="1"/>
</dbReference>
<accession>A0A267DPJ8</accession>
<gene>
    <name evidence="17" type="ORF">BOX15_Mlig014246g4</name>
</gene>
<comment type="subcellular location">
    <subcellularLocation>
        <location evidence="3">Endoplasmic reticulum membrane</location>
        <topology evidence="3">Multi-pass membrane protein</topology>
    </subcellularLocation>
    <subcellularLocation>
        <location evidence="2">Mitochondrion outer membrane</location>
    </subcellularLocation>
</comment>
<keyword evidence="9" id="KW-0256">Endoplasmic reticulum</keyword>
<protein>
    <recommendedName>
        <fullName evidence="15">Microsomal glutathione S-transferase 1</fullName>
        <ecNumber evidence="5">2.5.1.18</ecNumber>
    </recommendedName>
</protein>
<dbReference type="AlphaFoldDB" id="A0A267DPJ8"/>
<evidence type="ECO:0000256" key="9">
    <source>
        <dbReference type="ARBA" id="ARBA00022824"/>
    </source>
</evidence>
<evidence type="ECO:0000256" key="11">
    <source>
        <dbReference type="ARBA" id="ARBA00022990"/>
    </source>
</evidence>
<comment type="caution">
    <text evidence="17">The sequence shown here is derived from an EMBL/GenBank/DDBJ whole genome shotgun (WGS) entry which is preliminary data.</text>
</comment>
<evidence type="ECO:0000256" key="13">
    <source>
        <dbReference type="ARBA" id="ARBA00023136"/>
    </source>
</evidence>
<dbReference type="OrthoDB" id="193139at2759"/>
<dbReference type="GO" id="GO:0005789">
    <property type="term" value="C:endoplasmic reticulum membrane"/>
    <property type="evidence" value="ECO:0007669"/>
    <property type="project" value="UniProtKB-SubCell"/>
</dbReference>
<proteinExistence type="inferred from homology"/>
<evidence type="ECO:0000256" key="1">
    <source>
        <dbReference type="ARBA" id="ARBA00003701"/>
    </source>
</evidence>